<comment type="similarity">
    <text evidence="1">Belongs to the TRAFAC class dynamin-like GTPase superfamily. IRG family.</text>
</comment>
<protein>
    <recommendedName>
        <fullName evidence="5">IRG-type G domain-containing protein</fullName>
    </recommendedName>
</protein>
<evidence type="ECO:0000313" key="6">
    <source>
        <dbReference type="Ensembl" id="ENSCCNP00000030146.1"/>
    </source>
</evidence>
<feature type="domain" description="IRG-type G" evidence="5">
    <location>
        <begin position="69"/>
        <end position="251"/>
    </location>
</feature>
<evidence type="ECO:0000256" key="2">
    <source>
        <dbReference type="ARBA" id="ARBA00022741"/>
    </source>
</evidence>
<evidence type="ECO:0000259" key="5">
    <source>
        <dbReference type="PROSITE" id="PS51716"/>
    </source>
</evidence>
<dbReference type="CDD" id="cd04104">
    <property type="entry name" value="p47_IIGP_like"/>
    <property type="match status" value="1"/>
</dbReference>
<dbReference type="GO" id="GO:0005789">
    <property type="term" value="C:endoplasmic reticulum membrane"/>
    <property type="evidence" value="ECO:0007669"/>
    <property type="project" value="TreeGrafter"/>
</dbReference>
<organism evidence="6">
    <name type="scientific">Castor canadensis</name>
    <name type="common">American beaver</name>
    <dbReference type="NCBI Taxonomy" id="51338"/>
    <lineage>
        <taxon>Eukaryota</taxon>
        <taxon>Metazoa</taxon>
        <taxon>Chordata</taxon>
        <taxon>Craniata</taxon>
        <taxon>Vertebrata</taxon>
        <taxon>Euteleostomi</taxon>
        <taxon>Mammalia</taxon>
        <taxon>Eutheria</taxon>
        <taxon>Euarchontoglires</taxon>
        <taxon>Glires</taxon>
        <taxon>Rodentia</taxon>
        <taxon>Castorimorpha</taxon>
        <taxon>Castoridae</taxon>
        <taxon>Castor</taxon>
    </lineage>
</organism>
<dbReference type="GO" id="GO:0005525">
    <property type="term" value="F:GTP binding"/>
    <property type="evidence" value="ECO:0007669"/>
    <property type="project" value="UniProtKB-KW"/>
</dbReference>
<keyword evidence="4" id="KW-0342">GTP-binding</keyword>
<dbReference type="GO" id="GO:0003924">
    <property type="term" value="F:GTPase activity"/>
    <property type="evidence" value="ECO:0007669"/>
    <property type="project" value="TreeGrafter"/>
</dbReference>
<dbReference type="Pfam" id="PF05049">
    <property type="entry name" value="IIGP"/>
    <property type="match status" value="2"/>
</dbReference>
<evidence type="ECO:0000256" key="1">
    <source>
        <dbReference type="ARBA" id="ARBA00005429"/>
    </source>
</evidence>
<dbReference type="SUPFAM" id="SSF52540">
    <property type="entry name" value="P-loop containing nucleoside triphosphate hydrolases"/>
    <property type="match status" value="2"/>
</dbReference>
<dbReference type="InterPro" id="IPR051515">
    <property type="entry name" value="IRG"/>
</dbReference>
<dbReference type="Ensembl" id="ENSCCNT00000038009.1">
    <property type="protein sequence ID" value="ENSCCNP00000030146.1"/>
    <property type="gene ID" value="ENSCCNG00000028859.1"/>
</dbReference>
<sequence>MGQELSHEFNCGEQQDWDSRFTAYFKNLKIGNKIISQEIIHSIKLQLTKGNIQGVNSAINDALQEIDNTPFNVAVIGLSGAGKSCFINALRRVEPEEKDAAPFGVLEITKHRMPCKHPKNSKVILWELPAMETTNLHANDYLEKVKFNDYDFFIIISGTRFTQHDLDLAKEIRKMKKDFYYVKTKVDSDLKNEEKIHPTAFEKEKFLQQIRYHFAQSFKQNNIDEPQIFLISNNNLSEYDLQILNNVLSKELPAQKHNNFMLSLLNIAEAAIERKRESLKHLIRLEALKVTLLPYTPNVLEKSDVEKLKESLYEYQDIFGVDDASLQNLAKDWQIPMEQLKEIIKSPSLLKTKKEETIQEKLWEYWQMVCSDNGNLLTMNFYIRIIFCLQIYFLDTVTNDAKVLLKEIYSRKRLQHTPSSPASCLPRTGNGLKDLASSFTAYFKNVKVENQIISQETIHSIESHLMRGNIQGANSAISDALKEIDNTPVNVAVTGESGTGKSSFINALRGVGHEEKDAAPTGAVETTMHRMPYKHRNIPNVIIWDLPGIGTTNFQPKDYLEKVKFSEYDFFIIISSTRFTKNDVDLAKAVRYMKKNFYFVRSKVDFDLWNEKHCKPSTYDREKVLQLIRNYCVDTFKKNNIDEPQIFLISSRDLSEYDFPVLMDTLIKCLPAQKRHSFLLSLPNITEAAIERKREFLKQFIWLETLMVGISTYFPIVNDIIDNDVKLLKASLYQYQVHFGVDDASLQSLAKDWQVPVEQLKEIIKSPNLLKTTNEETIQEKILECWNMLCLAKGSPLNKSLYAKKVFYLQLYFLDIVTADAKILLKEIYYRNRLSPFPMKIMCFNPSPKPFSQSRKIVNL</sequence>
<dbReference type="GO" id="GO:0000045">
    <property type="term" value="P:autophagosome assembly"/>
    <property type="evidence" value="ECO:0007669"/>
    <property type="project" value="TreeGrafter"/>
</dbReference>
<keyword evidence="3" id="KW-0378">Hydrolase</keyword>
<feature type="domain" description="IRG-type G" evidence="5">
    <location>
        <begin position="487"/>
        <end position="669"/>
    </location>
</feature>
<accession>A0A8C0ZYM7</accession>
<dbReference type="PANTHER" id="PTHR32341:SF15">
    <property type="entry name" value="INTERFERON-GAMMA-INDUCIBLE GTPASE 10-RELATED"/>
    <property type="match status" value="1"/>
</dbReference>
<dbReference type="PANTHER" id="PTHR32341">
    <property type="entry name" value="INTERFERON-INDUCIBLE GTPASE"/>
    <property type="match status" value="1"/>
</dbReference>
<evidence type="ECO:0000256" key="3">
    <source>
        <dbReference type="ARBA" id="ARBA00022801"/>
    </source>
</evidence>
<dbReference type="InterPro" id="IPR027417">
    <property type="entry name" value="P-loop_NTPase"/>
</dbReference>
<reference evidence="6" key="1">
    <citation type="submission" date="2023-09" db="UniProtKB">
        <authorList>
            <consortium name="Ensembl"/>
        </authorList>
    </citation>
    <scope>IDENTIFICATION</scope>
</reference>
<evidence type="ECO:0000256" key="4">
    <source>
        <dbReference type="ARBA" id="ARBA00023134"/>
    </source>
</evidence>
<dbReference type="AlphaFoldDB" id="A0A8C0ZYM7"/>
<dbReference type="PROSITE" id="PS51716">
    <property type="entry name" value="G_IRG"/>
    <property type="match status" value="2"/>
</dbReference>
<dbReference type="InterPro" id="IPR007743">
    <property type="entry name" value="Immunity-related_GTPase-like"/>
</dbReference>
<dbReference type="GO" id="GO:0045087">
    <property type="term" value="P:innate immune response"/>
    <property type="evidence" value="ECO:0007669"/>
    <property type="project" value="TreeGrafter"/>
</dbReference>
<name>A0A8C0ZYM7_CASCN</name>
<dbReference type="Gene3D" id="3.40.50.300">
    <property type="entry name" value="P-loop containing nucleotide triphosphate hydrolases"/>
    <property type="match status" value="2"/>
</dbReference>
<proteinExistence type="inferred from homology"/>
<dbReference type="FunFam" id="3.40.50.300:FF:000541">
    <property type="entry name" value="Immunity related GTPase M"/>
    <property type="match status" value="2"/>
</dbReference>
<keyword evidence="2" id="KW-0547">Nucleotide-binding</keyword>
<dbReference type="InterPro" id="IPR030385">
    <property type="entry name" value="G_IRG_dom"/>
</dbReference>
<dbReference type="GO" id="GO:0035458">
    <property type="term" value="P:cellular response to interferon-beta"/>
    <property type="evidence" value="ECO:0007669"/>
    <property type="project" value="TreeGrafter"/>
</dbReference>